<protein>
    <submittedName>
        <fullName evidence="2">Transcriptional regulator, AsnC family</fullName>
    </submittedName>
</protein>
<feature type="compositionally biased region" description="Basic and acidic residues" evidence="1">
    <location>
        <begin position="78"/>
        <end position="96"/>
    </location>
</feature>
<evidence type="ECO:0000256" key="1">
    <source>
        <dbReference type="SAM" id="MobiDB-lite"/>
    </source>
</evidence>
<proteinExistence type="predicted"/>
<accession>A0A6J4MFG5</accession>
<feature type="non-terminal residue" evidence="2">
    <location>
        <position position="163"/>
    </location>
</feature>
<sequence>AFRDQTGAELGAARRRARRGLEGDRRGAAARRATFLRGDRQGGGALRGRGASAGAATHRRWRDAGGRGHRPLGARLRPPGDDRDQGEGCAGADRRPAGRHGRGRLRGDHGRFLRPAGRGRVRERRAPAGGPVHEGPADPGRGVHRDLHVPQAPQADLLVGRPL</sequence>
<feature type="region of interest" description="Disordered" evidence="1">
    <location>
        <begin position="1"/>
        <end position="163"/>
    </location>
</feature>
<organism evidence="2">
    <name type="scientific">uncultured Nocardioidaceae bacterium</name>
    <dbReference type="NCBI Taxonomy" id="253824"/>
    <lineage>
        <taxon>Bacteria</taxon>
        <taxon>Bacillati</taxon>
        <taxon>Actinomycetota</taxon>
        <taxon>Actinomycetes</taxon>
        <taxon>Propionibacteriales</taxon>
        <taxon>Nocardioidaceae</taxon>
        <taxon>environmental samples</taxon>
    </lineage>
</organism>
<gene>
    <name evidence="2" type="ORF">AVDCRST_MAG72-1978</name>
</gene>
<dbReference type="AlphaFoldDB" id="A0A6J4MFG5"/>
<reference evidence="2" key="1">
    <citation type="submission" date="2020-02" db="EMBL/GenBank/DDBJ databases">
        <authorList>
            <person name="Meier V. D."/>
        </authorList>
    </citation>
    <scope>NUCLEOTIDE SEQUENCE</scope>
    <source>
        <strain evidence="2">AVDCRST_MAG72</strain>
    </source>
</reference>
<feature type="compositionally biased region" description="Basic residues" evidence="1">
    <location>
        <begin position="57"/>
        <end position="72"/>
    </location>
</feature>
<name>A0A6J4MFG5_9ACTN</name>
<feature type="non-terminal residue" evidence="2">
    <location>
        <position position="1"/>
    </location>
</feature>
<evidence type="ECO:0000313" key="2">
    <source>
        <dbReference type="EMBL" id="CAA9357936.1"/>
    </source>
</evidence>
<dbReference type="EMBL" id="CADCUJ010000085">
    <property type="protein sequence ID" value="CAA9357936.1"/>
    <property type="molecule type" value="Genomic_DNA"/>
</dbReference>